<dbReference type="AlphaFoldDB" id="A0A822XTF8"/>
<reference evidence="1 2" key="1">
    <citation type="journal article" date="2020" name="Mol. Biol. Evol.">
        <title>Distinct Expression and Methylation Patterns for Genes with Different Fates following a Single Whole-Genome Duplication in Flowering Plants.</title>
        <authorList>
            <person name="Shi T."/>
            <person name="Rahmani R.S."/>
            <person name="Gugger P.F."/>
            <person name="Wang M."/>
            <person name="Li H."/>
            <person name="Zhang Y."/>
            <person name="Li Z."/>
            <person name="Wang Q."/>
            <person name="Van de Peer Y."/>
            <person name="Marchal K."/>
            <person name="Chen J."/>
        </authorList>
    </citation>
    <scope>NUCLEOTIDE SEQUENCE [LARGE SCALE GENOMIC DNA]</scope>
    <source>
        <tissue evidence="1">Leaf</tissue>
    </source>
</reference>
<sequence length="53" mass="6128">MRCALNTIDMWVRILNVPIAYRTKEMTNILAQEAGMVVEAEFDGGRRKKKTEE</sequence>
<accession>A0A822XTF8</accession>
<proteinExistence type="predicted"/>
<protein>
    <recommendedName>
        <fullName evidence="3">DUF4283 domain-containing protein</fullName>
    </recommendedName>
</protein>
<evidence type="ECO:0000313" key="2">
    <source>
        <dbReference type="Proteomes" id="UP000607653"/>
    </source>
</evidence>
<organism evidence="1 2">
    <name type="scientific">Nelumbo nucifera</name>
    <name type="common">Sacred lotus</name>
    <dbReference type="NCBI Taxonomy" id="4432"/>
    <lineage>
        <taxon>Eukaryota</taxon>
        <taxon>Viridiplantae</taxon>
        <taxon>Streptophyta</taxon>
        <taxon>Embryophyta</taxon>
        <taxon>Tracheophyta</taxon>
        <taxon>Spermatophyta</taxon>
        <taxon>Magnoliopsida</taxon>
        <taxon>Proteales</taxon>
        <taxon>Nelumbonaceae</taxon>
        <taxon>Nelumbo</taxon>
    </lineage>
</organism>
<evidence type="ECO:0008006" key="3">
    <source>
        <dbReference type="Google" id="ProtNLM"/>
    </source>
</evidence>
<dbReference type="Proteomes" id="UP000607653">
    <property type="component" value="Unassembled WGS sequence"/>
</dbReference>
<evidence type="ECO:0000313" key="1">
    <source>
        <dbReference type="EMBL" id="DAD23003.1"/>
    </source>
</evidence>
<dbReference type="EMBL" id="DUZY01000001">
    <property type="protein sequence ID" value="DAD23003.1"/>
    <property type="molecule type" value="Genomic_DNA"/>
</dbReference>
<keyword evidence="2" id="KW-1185">Reference proteome</keyword>
<name>A0A822XTF8_NELNU</name>
<comment type="caution">
    <text evidence="1">The sequence shown here is derived from an EMBL/GenBank/DDBJ whole genome shotgun (WGS) entry which is preliminary data.</text>
</comment>
<gene>
    <name evidence="1" type="ORF">HUJ06_024466</name>
</gene>